<proteinExistence type="predicted"/>
<evidence type="ECO:0000256" key="4">
    <source>
        <dbReference type="PROSITE-ProRule" id="PRU00409"/>
    </source>
</evidence>
<dbReference type="STRING" id="1892869.ACGLYG10_1035"/>
<dbReference type="GO" id="GO:0046872">
    <property type="term" value="F:metal ion binding"/>
    <property type="evidence" value="ECO:0007669"/>
    <property type="project" value="InterPro"/>
</dbReference>
<dbReference type="Proteomes" id="UP000184291">
    <property type="component" value="Unassembled WGS sequence"/>
</dbReference>
<protein>
    <recommendedName>
        <fullName evidence="5">ATP-grasp domain-containing protein</fullName>
    </recommendedName>
</protein>
<evidence type="ECO:0000313" key="7">
    <source>
        <dbReference type="Proteomes" id="UP000184291"/>
    </source>
</evidence>
<sequence>MSLPDDTSAWAVLVGVTTSGSHASAHWFQGFLKSCRERKLRICGVDFHEPLQHQNPPIPIDCLVTVPGPYASGLDAEQTTAAVQDIRARCPGEVVLSAALRENYQLQNSQLARALGTMANDEACIRLIQDKPACREALRQAGVRQPQSLRIIGAAADGTPLFGNAAGEGVKTPPPAPGGWIVKPATGMGSVGVHHIASLDELPDLGPDVVAGGYCLEEFVTGTEFSVEGLTVDGQVRVYTTTAKTTNESFVETGHLQPAGPDRIPPSCHLREQLQTCIDALGIRCGHLHVEFWVTPENEIVWGEFHVRQGGDFIAPDLVSAVCPGLDFYGELVDSLRGEPLPPTPEISRHAGVRFVETAAGTVVGTSLSRELPAGTDVFWECRPGDTVHAVNEFRARPAAVLACADDEPAVEARLADAIDACDIRVASSKRGGA</sequence>
<keyword evidence="3 4" id="KW-0067">ATP-binding</keyword>
<gene>
    <name evidence="6" type="ORF">ACGLYG10_1035</name>
</gene>
<dbReference type="GO" id="GO:0016874">
    <property type="term" value="F:ligase activity"/>
    <property type="evidence" value="ECO:0007669"/>
    <property type="project" value="UniProtKB-KW"/>
</dbReference>
<evidence type="ECO:0000256" key="1">
    <source>
        <dbReference type="ARBA" id="ARBA00022598"/>
    </source>
</evidence>
<evidence type="ECO:0000256" key="3">
    <source>
        <dbReference type="ARBA" id="ARBA00022840"/>
    </source>
</evidence>
<dbReference type="PANTHER" id="PTHR43585:SF2">
    <property type="entry name" value="ATP-GRASP ENZYME FSQD"/>
    <property type="match status" value="1"/>
</dbReference>
<keyword evidence="2 4" id="KW-0547">Nucleotide-binding</keyword>
<dbReference type="RefSeq" id="WP_073328624.1">
    <property type="nucleotide sequence ID" value="NZ_FQTT01000009.1"/>
</dbReference>
<evidence type="ECO:0000256" key="2">
    <source>
        <dbReference type="ARBA" id="ARBA00022741"/>
    </source>
</evidence>
<dbReference type="Pfam" id="PF13535">
    <property type="entry name" value="ATP-grasp_4"/>
    <property type="match status" value="1"/>
</dbReference>
<reference evidence="7" key="1">
    <citation type="submission" date="2016-09" db="EMBL/GenBank/DDBJ databases">
        <authorList>
            <person name="Strepis N."/>
        </authorList>
    </citation>
    <scope>NUCLEOTIDE SEQUENCE [LARGE SCALE GENOMIC DNA]</scope>
</reference>
<dbReference type="SUPFAM" id="SSF56059">
    <property type="entry name" value="Glutathione synthetase ATP-binding domain-like"/>
    <property type="match status" value="1"/>
</dbReference>
<evidence type="ECO:0000259" key="5">
    <source>
        <dbReference type="PROSITE" id="PS50975"/>
    </source>
</evidence>
<keyword evidence="1" id="KW-0436">Ligase</keyword>
<organism evidence="6 7">
    <name type="scientific">Actinomyces glycerinitolerans</name>
    <dbReference type="NCBI Taxonomy" id="1892869"/>
    <lineage>
        <taxon>Bacteria</taxon>
        <taxon>Bacillati</taxon>
        <taxon>Actinomycetota</taxon>
        <taxon>Actinomycetes</taxon>
        <taxon>Actinomycetales</taxon>
        <taxon>Actinomycetaceae</taxon>
        <taxon>Actinomyces</taxon>
    </lineage>
</organism>
<dbReference type="GO" id="GO:0005524">
    <property type="term" value="F:ATP binding"/>
    <property type="evidence" value="ECO:0007669"/>
    <property type="project" value="UniProtKB-UniRule"/>
</dbReference>
<dbReference type="EMBL" id="FQTT01000009">
    <property type="protein sequence ID" value="SHE24825.1"/>
    <property type="molecule type" value="Genomic_DNA"/>
</dbReference>
<accession>A0A1M4RXV5</accession>
<name>A0A1M4RXV5_9ACTO</name>
<feature type="domain" description="ATP-grasp" evidence="5">
    <location>
        <begin position="135"/>
        <end position="337"/>
    </location>
</feature>
<dbReference type="AlphaFoldDB" id="A0A1M4RXV5"/>
<keyword evidence="7" id="KW-1185">Reference proteome</keyword>
<dbReference type="InterPro" id="IPR052032">
    <property type="entry name" value="ATP-dep_AA_Ligase"/>
</dbReference>
<dbReference type="InterPro" id="IPR011761">
    <property type="entry name" value="ATP-grasp"/>
</dbReference>
<dbReference type="PROSITE" id="PS50975">
    <property type="entry name" value="ATP_GRASP"/>
    <property type="match status" value="1"/>
</dbReference>
<dbReference type="Gene3D" id="3.30.470.20">
    <property type="entry name" value="ATP-grasp fold, B domain"/>
    <property type="match status" value="1"/>
</dbReference>
<dbReference type="OrthoDB" id="24041at2"/>
<dbReference type="PANTHER" id="PTHR43585">
    <property type="entry name" value="FUMIPYRROLE BIOSYNTHESIS PROTEIN C"/>
    <property type="match status" value="1"/>
</dbReference>
<evidence type="ECO:0000313" key="6">
    <source>
        <dbReference type="EMBL" id="SHE24825.1"/>
    </source>
</evidence>